<accession>A0A158KPZ9</accession>
<dbReference type="Pfam" id="PF00196">
    <property type="entry name" value="GerE"/>
    <property type="match status" value="1"/>
</dbReference>
<dbReference type="SUPFAM" id="SSF46894">
    <property type="entry name" value="C-terminal effector domain of the bipartite response regulators"/>
    <property type="match status" value="1"/>
</dbReference>
<organism evidence="2 3">
    <name type="scientific">Caballeronia terrestris</name>
    <dbReference type="NCBI Taxonomy" id="1226301"/>
    <lineage>
        <taxon>Bacteria</taxon>
        <taxon>Pseudomonadati</taxon>
        <taxon>Pseudomonadota</taxon>
        <taxon>Betaproteobacteria</taxon>
        <taxon>Burkholderiales</taxon>
        <taxon>Burkholderiaceae</taxon>
        <taxon>Caballeronia</taxon>
    </lineage>
</organism>
<protein>
    <submittedName>
        <fullName evidence="2">Chemotaxis protein CheY</fullName>
    </submittedName>
</protein>
<dbReference type="SMART" id="SM00421">
    <property type="entry name" value="HTH_LUXR"/>
    <property type="match status" value="1"/>
</dbReference>
<dbReference type="GO" id="GO:0003677">
    <property type="term" value="F:DNA binding"/>
    <property type="evidence" value="ECO:0007669"/>
    <property type="project" value="InterPro"/>
</dbReference>
<evidence type="ECO:0000313" key="2">
    <source>
        <dbReference type="EMBL" id="SAL83218.1"/>
    </source>
</evidence>
<feature type="domain" description="HTH luxR-type" evidence="1">
    <location>
        <begin position="1"/>
        <end position="51"/>
    </location>
</feature>
<dbReference type="InterPro" id="IPR016032">
    <property type="entry name" value="Sig_transdc_resp-reg_C-effctor"/>
</dbReference>
<gene>
    <name evidence="2" type="ORF">AWB67_06343</name>
</gene>
<dbReference type="EMBL" id="FCOL02000092">
    <property type="protein sequence ID" value="SAL83218.1"/>
    <property type="molecule type" value="Genomic_DNA"/>
</dbReference>
<keyword evidence="3" id="KW-1185">Reference proteome</keyword>
<dbReference type="Proteomes" id="UP000054925">
    <property type="component" value="Unassembled WGS sequence"/>
</dbReference>
<evidence type="ECO:0000313" key="3">
    <source>
        <dbReference type="Proteomes" id="UP000054925"/>
    </source>
</evidence>
<dbReference type="AlphaFoldDB" id="A0A158KPZ9"/>
<dbReference type="GO" id="GO:0006355">
    <property type="term" value="P:regulation of DNA-templated transcription"/>
    <property type="evidence" value="ECO:0007669"/>
    <property type="project" value="InterPro"/>
</dbReference>
<comment type="caution">
    <text evidence="2">The sequence shown here is derived from an EMBL/GenBank/DDBJ whole genome shotgun (WGS) entry which is preliminary data.</text>
</comment>
<dbReference type="Gene3D" id="1.10.10.10">
    <property type="entry name" value="Winged helix-like DNA-binding domain superfamily/Winged helix DNA-binding domain"/>
    <property type="match status" value="1"/>
</dbReference>
<name>A0A158KPZ9_9BURK</name>
<proteinExistence type="predicted"/>
<sequence length="63" mass="6882">MKLVVSGLLNKQIAYEMNLSEVTVKVHRGQAMKKMASRTLPDLVRKADALGKDSNCLSPPELG</sequence>
<dbReference type="InterPro" id="IPR000792">
    <property type="entry name" value="Tscrpt_reg_LuxR_C"/>
</dbReference>
<reference evidence="2" key="1">
    <citation type="submission" date="2016-01" db="EMBL/GenBank/DDBJ databases">
        <authorList>
            <person name="Peeters C."/>
        </authorList>
    </citation>
    <scope>NUCLEOTIDE SEQUENCE [LARGE SCALE GENOMIC DNA]</scope>
    <source>
        <strain evidence="2">LMG 22937</strain>
    </source>
</reference>
<dbReference type="PROSITE" id="PS50043">
    <property type="entry name" value="HTH_LUXR_2"/>
    <property type="match status" value="1"/>
</dbReference>
<dbReference type="InterPro" id="IPR036388">
    <property type="entry name" value="WH-like_DNA-bd_sf"/>
</dbReference>
<evidence type="ECO:0000259" key="1">
    <source>
        <dbReference type="PROSITE" id="PS50043"/>
    </source>
</evidence>
<dbReference type="CDD" id="cd06170">
    <property type="entry name" value="LuxR_C_like"/>
    <property type="match status" value="1"/>
</dbReference>
<dbReference type="PRINTS" id="PR00038">
    <property type="entry name" value="HTHLUXR"/>
</dbReference>